<evidence type="ECO:0000313" key="2">
    <source>
        <dbReference type="Proteomes" id="UP001054837"/>
    </source>
</evidence>
<dbReference type="Proteomes" id="UP001054837">
    <property type="component" value="Unassembled WGS sequence"/>
</dbReference>
<reference evidence="1 2" key="1">
    <citation type="submission" date="2021-06" db="EMBL/GenBank/DDBJ databases">
        <title>Caerostris darwini draft genome.</title>
        <authorList>
            <person name="Kono N."/>
            <person name="Arakawa K."/>
        </authorList>
    </citation>
    <scope>NUCLEOTIDE SEQUENCE [LARGE SCALE GENOMIC DNA]</scope>
</reference>
<accession>A0AAV4S0F0</accession>
<sequence>MASHTLCHYLLHLCRGKCSPSHNSFRQRGFVLLLTGLVCVGGGIVEENHLLVLLRVQISGAIRDNLVVDFSAVIFDFDECFVSWRWHLRYIYLIWSIFLAISCETG</sequence>
<keyword evidence="2" id="KW-1185">Reference proteome</keyword>
<comment type="caution">
    <text evidence="1">The sequence shown here is derived from an EMBL/GenBank/DDBJ whole genome shotgun (WGS) entry which is preliminary data.</text>
</comment>
<gene>
    <name evidence="1" type="ORF">CDAR_570131</name>
</gene>
<evidence type="ECO:0000313" key="1">
    <source>
        <dbReference type="EMBL" id="GIY26424.1"/>
    </source>
</evidence>
<proteinExistence type="predicted"/>
<dbReference type="AlphaFoldDB" id="A0AAV4S0F0"/>
<protein>
    <submittedName>
        <fullName evidence="1">Uncharacterized protein</fullName>
    </submittedName>
</protein>
<name>A0AAV4S0F0_9ARAC</name>
<dbReference type="EMBL" id="BPLQ01006940">
    <property type="protein sequence ID" value="GIY26424.1"/>
    <property type="molecule type" value="Genomic_DNA"/>
</dbReference>
<organism evidence="1 2">
    <name type="scientific">Caerostris darwini</name>
    <dbReference type="NCBI Taxonomy" id="1538125"/>
    <lineage>
        <taxon>Eukaryota</taxon>
        <taxon>Metazoa</taxon>
        <taxon>Ecdysozoa</taxon>
        <taxon>Arthropoda</taxon>
        <taxon>Chelicerata</taxon>
        <taxon>Arachnida</taxon>
        <taxon>Araneae</taxon>
        <taxon>Araneomorphae</taxon>
        <taxon>Entelegynae</taxon>
        <taxon>Araneoidea</taxon>
        <taxon>Araneidae</taxon>
        <taxon>Caerostris</taxon>
    </lineage>
</organism>